<dbReference type="Pfam" id="PF04402">
    <property type="entry name" value="SIMPL"/>
    <property type="match status" value="1"/>
</dbReference>
<sequence>MSDVIITVRGDDEARIAPEQASLHLSVRTEGPARAEVVERTLALAEPVRDGIVAREVSGTVVEWSSKRLAVHAQRSWGKEGRRSAPVFSASVDFTATFADAAELSVWVSEVSSWDGVEIGDVRWILTPGTRASVERDVAARAVGVAVARATAYAEALGLSTVVPLEIADVGLLSRGDGGSPIVPKTARAAAFSVNGSDSSPAMDYQPDDIVVSATVEARFTAR</sequence>
<proteinExistence type="predicted"/>
<reference evidence="1 2" key="1">
    <citation type="submission" date="2023-02" db="EMBL/GenBank/DDBJ databases">
        <title>Microbacterium betulae sp. nov., isolated from birch wood.</title>
        <authorList>
            <person name="Pasciak M."/>
            <person name="Pawlik K.J."/>
            <person name="Martynowski D."/>
            <person name="Laczmanski L."/>
            <person name="Ciekot J."/>
            <person name="Szponar B."/>
            <person name="Wojcik-Fatla A."/>
            <person name="Mackiewicz B."/>
            <person name="Farian E."/>
            <person name="Cholewa G."/>
            <person name="Cholewa A."/>
            <person name="Dutkiewicz J."/>
        </authorList>
    </citation>
    <scope>NUCLEOTIDE SEQUENCE [LARGE SCALE GENOMIC DNA]</scope>
    <source>
        <strain evidence="1 2">AB</strain>
    </source>
</reference>
<evidence type="ECO:0000313" key="1">
    <source>
        <dbReference type="EMBL" id="WOF21797.1"/>
    </source>
</evidence>
<dbReference type="Gene3D" id="3.30.70.2970">
    <property type="entry name" value="Protein of unknown function (DUF541), domain 2"/>
    <property type="match status" value="1"/>
</dbReference>
<keyword evidence="2" id="KW-1185">Reference proteome</keyword>
<dbReference type="AlphaFoldDB" id="A0AA97I5Q6"/>
<dbReference type="InterPro" id="IPR007497">
    <property type="entry name" value="SIMPL/DUF541"/>
</dbReference>
<gene>
    <name evidence="1" type="ORF">N8K70_10405</name>
</gene>
<dbReference type="KEGG" id="mbet:N8K70_10405"/>
<accession>A0AA97I5Q6</accession>
<dbReference type="RefSeq" id="WP_317138275.1">
    <property type="nucleotide sequence ID" value="NZ_CP118157.1"/>
</dbReference>
<dbReference type="EMBL" id="CP118157">
    <property type="protein sequence ID" value="WOF21797.1"/>
    <property type="molecule type" value="Genomic_DNA"/>
</dbReference>
<evidence type="ECO:0000313" key="2">
    <source>
        <dbReference type="Proteomes" id="UP001305498"/>
    </source>
</evidence>
<dbReference type="Proteomes" id="UP001305498">
    <property type="component" value="Chromosome"/>
</dbReference>
<dbReference type="Gene3D" id="3.30.110.170">
    <property type="entry name" value="Protein of unknown function (DUF541), domain 1"/>
    <property type="match status" value="1"/>
</dbReference>
<name>A0AA97I5Q6_9MICO</name>
<protein>
    <submittedName>
        <fullName evidence="1">SIMPL domain-containing protein</fullName>
    </submittedName>
</protein>
<organism evidence="1 2">
    <name type="scientific">Microbacterium betulae</name>
    <dbReference type="NCBI Taxonomy" id="2981139"/>
    <lineage>
        <taxon>Bacteria</taxon>
        <taxon>Bacillati</taxon>
        <taxon>Actinomycetota</taxon>
        <taxon>Actinomycetes</taxon>
        <taxon>Micrococcales</taxon>
        <taxon>Microbacteriaceae</taxon>
        <taxon>Microbacterium</taxon>
    </lineage>
</organism>